<dbReference type="EMBL" id="LSBH01000022">
    <property type="protein sequence ID" value="OAQ62539.1"/>
    <property type="molecule type" value="Genomic_DNA"/>
</dbReference>
<dbReference type="GO" id="GO:0031177">
    <property type="term" value="F:phosphopantetheine binding"/>
    <property type="evidence" value="ECO:0007669"/>
    <property type="project" value="TreeGrafter"/>
</dbReference>
<evidence type="ECO:0000256" key="1">
    <source>
        <dbReference type="ARBA" id="ARBA00022450"/>
    </source>
</evidence>
<dbReference type="GO" id="GO:0005737">
    <property type="term" value="C:cytoplasm"/>
    <property type="evidence" value="ECO:0007669"/>
    <property type="project" value="TreeGrafter"/>
</dbReference>
<dbReference type="Gene3D" id="3.30.300.30">
    <property type="match status" value="1"/>
</dbReference>
<dbReference type="InterPro" id="IPR001242">
    <property type="entry name" value="Condensation_dom"/>
</dbReference>
<keyword evidence="1" id="KW-0596">Phosphopantetheine</keyword>
<sequence>MKVASECRKAGHNITAADVLQYRTINAIAIMHRVDTTSNNQCIPRAEEREAFEQSFAQERLWFLDQLHPGSTRYLMPCAVRLRGPLQVSALKAALLSLEQRQETLRTTFTTTDERNIQIIHPFHPHDIKVVQIPPDQKDALSRAVNQDQTTPFDLQSEPGWRVCVYRMNPEDHVLSMTMHHIISDGWSVDILRRELAELYAASIRGQDPAGYLEPLPVQYRDFSVWQRQQEQQIEHQKQLEYWAEQLATSRPAEFLCDKPRPATPTGRAGAQKFVMDGPLYASLQRFCRKHDVTPFVVLLAAFRATHFRLTGANDATIGVPNANRDRWELKDIIGFFVNIQAIRIRIEEESFMDLVRQVQATTVASLTNQDVPFEKIVSALHVNRDLERHPLTQIAFAFHSQLGLGQFAFDGVETEEMVPPVTTRFDVELHIFQEERALRGHFLFSTDLYRVETAENILCLFHKVLDRALLEPDDTVASMSLFTDDDHAALGALGLMQIQRTDYPRDSSIVDVFREQVAALPDKVAVRDSVMELTYTELDTRSEMLARWLASQSLSAESIVAVLAPRSCEAIIAFMGILKANLAYLPLDIQTPTERLELILSSVHGHRIVLIAPGVQAPSLQLSGISLDHKALQMEFDRHKVSSVMITPALLKQYLDLCPASIAGLRMICVAGDRADSKDLIQAGQLSGGYVLNAYGPTENTVTSAFFLFSPEELCTNGVPIGRAISNSGAYVMDRLQRLVPLGVVGELVVTGDGLARGYTDSKQDVNTFVTISIGGQHVRAYRTGDFVRCRPQDGQLEFFGRADGQVKIRGHRVELGEIENLLRSHQAVDDAAVVLQGDHGEKDAHVLAFTTIRDAYYGTDMRSIEDQEGDLVQNWVGQFNNDTYIPIDMLARNALGKDFVGWTSMYDGSEIEKTEMIEWLADTIKTLTNGVTPGHVLEIGSGTGMILFNLPEGLQSYVGIEPSERAVELLTQSSSSLPALANKVTMHKGTAADLGSLELHDSPELVVLNSVVQYFPSQEYLLKILQDVLRTDGVKRIFIGDVRSKALQRQFLVTRALHTASANATRAEIERIMSDMEKAESELLLDPGFFTGLLDRLPDSIEHVEILPKVVHSTNELSCYRYAAVMHVKNRLHSEQRVYTVTENCWIDFVEEGLSRQTLLEILKQKSTSSVIAVANIPHKKTIVENYIVDSLKNLQDGIEDSLEDSFFYLGGNSIAGMKVVAEARRSGFELSVADIFRHPRLVDMARQVRDLVRSSPSLIPCAEEREAFEQSFAQERLWFLDQLHPGSTRYLMPCAVRLRGPLQVSALKAALLSLEQRQETLRTTFTTTDERNIQIIHPFHPHDIKVVQIPPDQKDALSRAVNQDQTTPFDLQSEPGWRVCVYRMNPEDHVLSMTMHHIISDGWSVDILRRELAELYAASIRGQDPAGYLEPLPVQYRDFSVWQRQQEQQIEHQKQLEYWAEQLATSRPAEFLCDKPRPATPTGRAGAQKFVMDGPLYASLQRFCRKHDVTPFVVLLAAFRATHFRLTGANDATIGVPNANRDRWELKDIIGFFVNIQAIRIRIEEESFMDLVRQVQATTVASLTNQDVPFEKIVSALHVNRDLERHPLTQIAFAFHSQLGLGQFAFDGVETEEMVPPVTTRFDVELHIFQEERALRGHFLFSTDLYRVETAENILCLFHKVLDRALLEPDDTVASMSLFTDDDHAALGALGLMQIQRTDYPRDSSIVDVFREQVAALPDKVAVRDSVMELTYTELDTRSEMLARWLASQSLSAESIVAVLAPRSCEAIIAFMGILKANLAYLPLDVTLPSGRLETILSSVHGRKLVLLTSSVQPPTFDLEDVELVSIGGILANAYNRSGNLPAVRPSASSLAYVMFTSGSTGQPKGVMVEHRGIVRLVKESNMSQYLHESSGVAHISNLSFDASTWEIYASLLNGGTLVCIDTLKSLDDRHLQAMFRQYSVKSAMFTPALLKQYLAIRPSTISFEILV</sequence>
<evidence type="ECO:0000259" key="4">
    <source>
        <dbReference type="PROSITE" id="PS50075"/>
    </source>
</evidence>
<name>A0A179FBP0_PURLI</name>
<keyword evidence="2" id="KW-0597">Phosphoprotein</keyword>
<dbReference type="SUPFAM" id="SSF56801">
    <property type="entry name" value="Acetyl-CoA synthetase-like"/>
    <property type="match status" value="2"/>
</dbReference>
<dbReference type="CDD" id="cd02440">
    <property type="entry name" value="AdoMet_MTases"/>
    <property type="match status" value="1"/>
</dbReference>
<dbReference type="Gene3D" id="1.10.1200.10">
    <property type="entry name" value="ACP-like"/>
    <property type="match status" value="1"/>
</dbReference>
<dbReference type="PANTHER" id="PTHR45527">
    <property type="entry name" value="NONRIBOSOMAL PEPTIDE SYNTHETASE"/>
    <property type="match status" value="1"/>
</dbReference>
<dbReference type="InterPro" id="IPR036736">
    <property type="entry name" value="ACP-like_sf"/>
</dbReference>
<dbReference type="InterPro" id="IPR029063">
    <property type="entry name" value="SAM-dependent_MTases_sf"/>
</dbReference>
<dbReference type="Gene3D" id="3.30.559.30">
    <property type="entry name" value="Nonribosomal peptide synthetase, condensation domain"/>
    <property type="match status" value="2"/>
</dbReference>
<feature type="domain" description="Carrier" evidence="4">
    <location>
        <begin position="1180"/>
        <end position="1255"/>
    </location>
</feature>
<dbReference type="Gene3D" id="3.40.50.150">
    <property type="entry name" value="Vaccinia Virus protein VP39"/>
    <property type="match status" value="1"/>
</dbReference>
<dbReference type="SUPFAM" id="SSF52777">
    <property type="entry name" value="CoA-dependent acyltransferases"/>
    <property type="match status" value="4"/>
</dbReference>
<dbReference type="InterPro" id="IPR000873">
    <property type="entry name" value="AMP-dep_synth/lig_dom"/>
</dbReference>
<dbReference type="Pfam" id="PF00668">
    <property type="entry name" value="Condensation"/>
    <property type="match status" value="2"/>
</dbReference>
<gene>
    <name evidence="5" type="ORF">VFPBJ_11400</name>
</gene>
<dbReference type="Proteomes" id="UP000078240">
    <property type="component" value="Unassembled WGS sequence"/>
</dbReference>
<protein>
    <submittedName>
        <fullName evidence="5">Non-ribosomal peptide synthase</fullName>
    </submittedName>
</protein>
<dbReference type="GO" id="GO:0044550">
    <property type="term" value="P:secondary metabolite biosynthetic process"/>
    <property type="evidence" value="ECO:0007669"/>
    <property type="project" value="TreeGrafter"/>
</dbReference>
<proteinExistence type="predicted"/>
<dbReference type="Gene3D" id="3.40.50.980">
    <property type="match status" value="2"/>
</dbReference>
<evidence type="ECO:0000313" key="5">
    <source>
        <dbReference type="EMBL" id="OAQ62539.1"/>
    </source>
</evidence>
<dbReference type="InterPro" id="IPR042099">
    <property type="entry name" value="ANL_N_sf"/>
</dbReference>
<dbReference type="GO" id="GO:0016874">
    <property type="term" value="F:ligase activity"/>
    <property type="evidence" value="ECO:0007669"/>
    <property type="project" value="UniProtKB-KW"/>
</dbReference>
<keyword evidence="3" id="KW-0436">Ligase</keyword>
<organism evidence="5 6">
    <name type="scientific">Purpureocillium lilacinum</name>
    <name type="common">Paecilomyces lilacinus</name>
    <dbReference type="NCBI Taxonomy" id="33203"/>
    <lineage>
        <taxon>Eukaryota</taxon>
        <taxon>Fungi</taxon>
        <taxon>Dikarya</taxon>
        <taxon>Ascomycota</taxon>
        <taxon>Pezizomycotina</taxon>
        <taxon>Sordariomycetes</taxon>
        <taxon>Hypocreomycetidae</taxon>
        <taxon>Hypocreales</taxon>
        <taxon>Ophiocordycipitaceae</taxon>
        <taxon>Purpureocillium</taxon>
    </lineage>
</organism>
<dbReference type="SUPFAM" id="SSF53335">
    <property type="entry name" value="S-adenosyl-L-methionine-dependent methyltransferases"/>
    <property type="match status" value="1"/>
</dbReference>
<evidence type="ECO:0000256" key="3">
    <source>
        <dbReference type="ARBA" id="ARBA00022598"/>
    </source>
</evidence>
<evidence type="ECO:0000256" key="2">
    <source>
        <dbReference type="ARBA" id="ARBA00022553"/>
    </source>
</evidence>
<dbReference type="Gene3D" id="3.30.559.10">
    <property type="entry name" value="Chloramphenicol acetyltransferase-like domain"/>
    <property type="match status" value="2"/>
</dbReference>
<dbReference type="InterPro" id="IPR045851">
    <property type="entry name" value="AMP-bd_C_sf"/>
</dbReference>
<comment type="caution">
    <text evidence="5">The sequence shown here is derived from an EMBL/GenBank/DDBJ whole genome shotgun (WGS) entry which is preliminary data.</text>
</comment>
<reference evidence="5 6" key="1">
    <citation type="submission" date="2016-01" db="EMBL/GenBank/DDBJ databases">
        <title>Biosynthesis of antibiotic leucinostatins and their inhibition on Phytophthora in bio-control Purpureocillium lilacinum.</title>
        <authorList>
            <person name="Wang G."/>
            <person name="Liu Z."/>
            <person name="Lin R."/>
            <person name="Li E."/>
            <person name="Mao Z."/>
            <person name="Ling J."/>
            <person name="Yin W."/>
            <person name="Xie B."/>
        </authorList>
    </citation>
    <scope>NUCLEOTIDE SEQUENCE [LARGE SCALE GENOMIC DNA]</scope>
    <source>
        <strain evidence="5">PLBJ-1</strain>
    </source>
</reference>
<dbReference type="PROSITE" id="PS50075">
    <property type="entry name" value="CARRIER"/>
    <property type="match status" value="1"/>
</dbReference>
<dbReference type="CDD" id="cd19531">
    <property type="entry name" value="LCL_NRPS-like"/>
    <property type="match status" value="2"/>
</dbReference>
<dbReference type="Pfam" id="PF00501">
    <property type="entry name" value="AMP-binding"/>
    <property type="match status" value="3"/>
</dbReference>
<dbReference type="InterPro" id="IPR025714">
    <property type="entry name" value="Methyltranfer_dom"/>
</dbReference>
<dbReference type="InterPro" id="IPR020845">
    <property type="entry name" value="AMP-binding_CS"/>
</dbReference>
<dbReference type="Gene3D" id="3.40.50.12780">
    <property type="entry name" value="N-terminal domain of ligase-like"/>
    <property type="match status" value="2"/>
</dbReference>
<dbReference type="InterPro" id="IPR023213">
    <property type="entry name" value="CAT-like_dom_sf"/>
</dbReference>
<dbReference type="FunFam" id="3.30.559.10:FF:000012">
    <property type="entry name" value="Non-ribosomal peptide synthetase"/>
    <property type="match status" value="2"/>
</dbReference>
<dbReference type="SUPFAM" id="SSF47336">
    <property type="entry name" value="ACP-like"/>
    <property type="match status" value="1"/>
</dbReference>
<dbReference type="FunFam" id="3.40.50.980:FF:000001">
    <property type="entry name" value="Non-ribosomal peptide synthetase"/>
    <property type="match status" value="1"/>
</dbReference>
<dbReference type="Pfam" id="PF00550">
    <property type="entry name" value="PP-binding"/>
    <property type="match status" value="1"/>
</dbReference>
<accession>A0A179FBP0</accession>
<evidence type="ECO:0000313" key="6">
    <source>
        <dbReference type="Proteomes" id="UP000078240"/>
    </source>
</evidence>
<dbReference type="InterPro" id="IPR009081">
    <property type="entry name" value="PP-bd_ACP"/>
</dbReference>
<dbReference type="Pfam" id="PF13847">
    <property type="entry name" value="Methyltransf_31"/>
    <property type="match status" value="1"/>
</dbReference>
<dbReference type="PANTHER" id="PTHR45527:SF1">
    <property type="entry name" value="FATTY ACID SYNTHASE"/>
    <property type="match status" value="1"/>
</dbReference>
<dbReference type="PROSITE" id="PS00455">
    <property type="entry name" value="AMP_BINDING"/>
    <property type="match status" value="1"/>
</dbReference>
<dbReference type="GO" id="GO:0043041">
    <property type="term" value="P:amino acid activation for nonribosomal peptide biosynthetic process"/>
    <property type="evidence" value="ECO:0007669"/>
    <property type="project" value="TreeGrafter"/>
</dbReference>